<dbReference type="KEGG" id="vin:AKJ08_3417"/>
<keyword evidence="9" id="KW-0969">Cilium</keyword>
<evidence type="ECO:0000259" key="7">
    <source>
        <dbReference type="Pfam" id="PF00460"/>
    </source>
</evidence>
<keyword evidence="9" id="KW-0282">Flagellum</keyword>
<comment type="subunit">
    <text evidence="5 6">The basal body constitutes a major portion of the flagellar organelle and consists of four rings (L,P,S, and M) mounted on a central rod. The rod consists of about 26 subunits of FlgG in the distal portion, and FlgB, FlgC and FlgF are thought to build up the proximal portion of the rod with about 6 subunits each.</text>
</comment>
<dbReference type="PROSITE" id="PS00588">
    <property type="entry name" value="FLAGELLA_BB_ROD"/>
    <property type="match status" value="1"/>
</dbReference>
<protein>
    <recommendedName>
        <fullName evidence="3 6">Flagellar basal-body rod protein FlgC</fullName>
    </recommendedName>
</protein>
<dbReference type="InterPro" id="IPR001444">
    <property type="entry name" value="Flag_bb_rod_N"/>
</dbReference>
<evidence type="ECO:0000256" key="1">
    <source>
        <dbReference type="ARBA" id="ARBA00004117"/>
    </source>
</evidence>
<dbReference type="RefSeq" id="WP_050727111.1">
    <property type="nucleotide sequence ID" value="NZ_CP012332.1"/>
</dbReference>
<accession>A0A0K1PHN2</accession>
<proteinExistence type="inferred from homology"/>
<comment type="subcellular location">
    <subcellularLocation>
        <location evidence="1 6">Bacterial flagellum basal body</location>
    </subcellularLocation>
</comment>
<feature type="domain" description="Flagellar basal body rod protein N-terminal" evidence="7">
    <location>
        <begin position="7"/>
        <end position="35"/>
    </location>
</feature>
<keyword evidence="4 6" id="KW-0975">Bacterial flagellum</keyword>
<dbReference type="InterPro" id="IPR006299">
    <property type="entry name" value="FlgC"/>
</dbReference>
<comment type="similarity">
    <text evidence="2">Belongs to the flagella basal body rod proteins family.</text>
</comment>
<dbReference type="InterPro" id="IPR019776">
    <property type="entry name" value="Flagellar_basal_body_rod_CS"/>
</dbReference>
<evidence type="ECO:0000313" key="9">
    <source>
        <dbReference type="EMBL" id="AKU93030.1"/>
    </source>
</evidence>
<dbReference type="AlphaFoldDB" id="A0A0K1PHN2"/>
<dbReference type="PANTHER" id="PTHR30435:SF2">
    <property type="entry name" value="FLAGELLAR BASAL-BODY ROD PROTEIN FLGC"/>
    <property type="match status" value="1"/>
</dbReference>
<evidence type="ECO:0000256" key="4">
    <source>
        <dbReference type="ARBA" id="ARBA00023143"/>
    </source>
</evidence>
<dbReference type="NCBIfam" id="TIGR01395">
    <property type="entry name" value="FlgC"/>
    <property type="match status" value="1"/>
</dbReference>
<dbReference type="STRING" id="1391653.AKJ08_3417"/>
<dbReference type="Pfam" id="PF00460">
    <property type="entry name" value="Flg_bb_rod"/>
    <property type="match status" value="1"/>
</dbReference>
<dbReference type="EMBL" id="CP012332">
    <property type="protein sequence ID" value="AKU93030.1"/>
    <property type="molecule type" value="Genomic_DNA"/>
</dbReference>
<feature type="domain" description="Flagellar basal-body/hook protein C-terminal" evidence="8">
    <location>
        <begin position="95"/>
        <end position="138"/>
    </location>
</feature>
<dbReference type="PANTHER" id="PTHR30435">
    <property type="entry name" value="FLAGELLAR PROTEIN"/>
    <property type="match status" value="1"/>
</dbReference>
<evidence type="ECO:0000259" key="8">
    <source>
        <dbReference type="Pfam" id="PF06429"/>
    </source>
</evidence>
<dbReference type="GO" id="GO:0030694">
    <property type="term" value="C:bacterial-type flagellum basal body, rod"/>
    <property type="evidence" value="ECO:0007669"/>
    <property type="project" value="UniProtKB-UniRule"/>
</dbReference>
<evidence type="ECO:0000256" key="2">
    <source>
        <dbReference type="ARBA" id="ARBA00009677"/>
    </source>
</evidence>
<gene>
    <name evidence="9" type="ORF">AKJ08_3417</name>
</gene>
<reference evidence="9 10" key="1">
    <citation type="submission" date="2015-08" db="EMBL/GenBank/DDBJ databases">
        <authorList>
            <person name="Babu N.S."/>
            <person name="Beckwith C.J."/>
            <person name="Beseler K.G."/>
            <person name="Brison A."/>
            <person name="Carone J.V."/>
            <person name="Caskin T.P."/>
            <person name="Diamond M."/>
            <person name="Durham M.E."/>
            <person name="Foxe J.M."/>
            <person name="Go M."/>
            <person name="Henderson B.A."/>
            <person name="Jones I.B."/>
            <person name="McGettigan J.A."/>
            <person name="Micheletti S.J."/>
            <person name="Nasrallah M.E."/>
            <person name="Ortiz D."/>
            <person name="Piller C.R."/>
            <person name="Privatt S.R."/>
            <person name="Schneider S.L."/>
            <person name="Sharp S."/>
            <person name="Smith T.C."/>
            <person name="Stanton J.D."/>
            <person name="Ullery H.E."/>
            <person name="Wilson R.J."/>
            <person name="Serrano M.G."/>
            <person name="Buck G."/>
            <person name="Lee V."/>
            <person name="Wang Y."/>
            <person name="Carvalho R."/>
            <person name="Voegtly L."/>
            <person name="Shi R."/>
            <person name="Duckworth R."/>
            <person name="Johnson A."/>
            <person name="Loviza R."/>
            <person name="Walstead R."/>
            <person name="Shah Z."/>
            <person name="Kiflezghi M."/>
            <person name="Wade K."/>
            <person name="Ball S.L."/>
            <person name="Bradley K.W."/>
            <person name="Asai D.J."/>
            <person name="Bowman C.A."/>
            <person name="Russell D.A."/>
            <person name="Pope W.H."/>
            <person name="Jacobs-Sera D."/>
            <person name="Hendrix R.W."/>
            <person name="Hatfull G.F."/>
        </authorList>
    </citation>
    <scope>NUCLEOTIDE SEQUENCE [LARGE SCALE GENOMIC DNA]</scope>
    <source>
        <strain evidence="9 10">DSM 27710</strain>
    </source>
</reference>
<evidence type="ECO:0000256" key="6">
    <source>
        <dbReference type="RuleBase" id="RU362062"/>
    </source>
</evidence>
<evidence type="ECO:0000313" key="10">
    <source>
        <dbReference type="Proteomes" id="UP000055590"/>
    </source>
</evidence>
<evidence type="ECO:0000256" key="3">
    <source>
        <dbReference type="ARBA" id="ARBA00017941"/>
    </source>
</evidence>
<dbReference type="InterPro" id="IPR010930">
    <property type="entry name" value="Flg_bb/hook_C_dom"/>
</dbReference>
<dbReference type="PATRIC" id="fig|1391653.3.peg.3567"/>
<dbReference type="Proteomes" id="UP000055590">
    <property type="component" value="Chromosome"/>
</dbReference>
<keyword evidence="9" id="KW-0966">Cell projection</keyword>
<dbReference type="OrthoDB" id="9813951at2"/>
<organism evidence="9 10">
    <name type="scientific">Vulgatibacter incomptus</name>
    <dbReference type="NCBI Taxonomy" id="1391653"/>
    <lineage>
        <taxon>Bacteria</taxon>
        <taxon>Pseudomonadati</taxon>
        <taxon>Myxococcota</taxon>
        <taxon>Myxococcia</taxon>
        <taxon>Myxococcales</taxon>
        <taxon>Cystobacterineae</taxon>
        <taxon>Vulgatibacteraceae</taxon>
        <taxon>Vulgatibacter</taxon>
    </lineage>
</organism>
<evidence type="ECO:0000256" key="5">
    <source>
        <dbReference type="ARBA" id="ARBA00025933"/>
    </source>
</evidence>
<dbReference type="Pfam" id="PF06429">
    <property type="entry name" value="Flg_bbr_C"/>
    <property type="match status" value="1"/>
</dbReference>
<keyword evidence="10" id="KW-1185">Reference proteome</keyword>
<sequence length="141" mass="14742">MSFLTSLRIGASGLSAQRTRVDLATSNLANADTTRGPDGQPYRRLDPILEAVPFDQALGAAAPAGTAAVRIAGIAADPEPGRRIHSPSHPDADADGFVTLPNVDPIHEVVNLMSASRSYEANATAIETLKGMAQRALDIAR</sequence>
<dbReference type="GO" id="GO:0071978">
    <property type="term" value="P:bacterial-type flagellum-dependent swarming motility"/>
    <property type="evidence" value="ECO:0007669"/>
    <property type="project" value="TreeGrafter"/>
</dbReference>
<name>A0A0K1PHN2_9BACT</name>